<evidence type="ECO:0000313" key="2">
    <source>
        <dbReference type="Proteomes" id="UP000003947"/>
    </source>
</evidence>
<dbReference type="AlphaFoldDB" id="I4YNZ7"/>
<proteinExistence type="predicted"/>
<name>I4YNZ7_9HYPH</name>
<accession>I4YNZ7</accession>
<evidence type="ECO:0000313" key="1">
    <source>
        <dbReference type="EMBL" id="EIM25689.1"/>
    </source>
</evidence>
<dbReference type="PATRIC" id="fig|864069.3.peg.6871"/>
<protein>
    <submittedName>
        <fullName evidence="1">Uncharacterized protein</fullName>
    </submittedName>
</protein>
<dbReference type="EMBL" id="JH660647">
    <property type="protein sequence ID" value="EIM25689.1"/>
    <property type="molecule type" value="Genomic_DNA"/>
</dbReference>
<sequence>MVFGKELGPSSLAEVLFASGQGQQEVTQPPLALVEPLGDLLHGVGFEVWSAHAATFVWVEADTSFAIASPIALRRSSGGISRLSVLRSR</sequence>
<gene>
    <name evidence="1" type="ORF">MicloDRAFT_00064160</name>
</gene>
<dbReference type="Proteomes" id="UP000003947">
    <property type="component" value="Unassembled WGS sequence"/>
</dbReference>
<keyword evidence="2" id="KW-1185">Reference proteome</keyword>
<organism evidence="1 2">
    <name type="scientific">Microvirga lotononidis</name>
    <dbReference type="NCBI Taxonomy" id="864069"/>
    <lineage>
        <taxon>Bacteria</taxon>
        <taxon>Pseudomonadati</taxon>
        <taxon>Pseudomonadota</taxon>
        <taxon>Alphaproteobacteria</taxon>
        <taxon>Hyphomicrobiales</taxon>
        <taxon>Methylobacteriaceae</taxon>
        <taxon>Microvirga</taxon>
    </lineage>
</organism>
<reference evidence="1 2" key="1">
    <citation type="submission" date="2012-02" db="EMBL/GenBank/DDBJ databases">
        <title>Improved High-Quality Draft sequence of Microvirga sp. WSM3557.</title>
        <authorList>
            <consortium name="US DOE Joint Genome Institute"/>
            <person name="Lucas S."/>
            <person name="Han J."/>
            <person name="Lapidus A."/>
            <person name="Cheng J.-F."/>
            <person name="Goodwin L."/>
            <person name="Pitluck S."/>
            <person name="Peters L."/>
            <person name="Zhang X."/>
            <person name="Detter J.C."/>
            <person name="Han C."/>
            <person name="Tapia R."/>
            <person name="Land M."/>
            <person name="Hauser L."/>
            <person name="Kyrpides N."/>
            <person name="Ivanova N."/>
            <person name="Pagani I."/>
            <person name="Brau L."/>
            <person name="Yates R."/>
            <person name="O'Hara G."/>
            <person name="Rui T."/>
            <person name="Howieson J."/>
            <person name="Reeve W."/>
            <person name="Woyke T."/>
        </authorList>
    </citation>
    <scope>NUCLEOTIDE SEQUENCE [LARGE SCALE GENOMIC DNA]</scope>
    <source>
        <strain evidence="1 2">WSM3557</strain>
    </source>
</reference>
<dbReference type="HOGENOM" id="CLU_2451284_0_0_5"/>